<dbReference type="Gene3D" id="1.10.1740.10">
    <property type="match status" value="1"/>
</dbReference>
<dbReference type="RefSeq" id="WP_072986569.1">
    <property type="nucleotide sequence ID" value="NZ_FQZB01000008.1"/>
</dbReference>
<organism evidence="6 7">
    <name type="scientific">Clostridium cavendishii DSM 21758</name>
    <dbReference type="NCBI Taxonomy" id="1121302"/>
    <lineage>
        <taxon>Bacteria</taxon>
        <taxon>Bacillati</taxon>
        <taxon>Bacillota</taxon>
        <taxon>Clostridia</taxon>
        <taxon>Eubacteriales</taxon>
        <taxon>Clostridiaceae</taxon>
        <taxon>Clostridium</taxon>
    </lineage>
</organism>
<gene>
    <name evidence="6" type="ORF">SAMN02745163_01992</name>
</gene>
<proteinExistence type="inferred from homology"/>
<dbReference type="GO" id="GO:0016987">
    <property type="term" value="F:sigma factor activity"/>
    <property type="evidence" value="ECO:0007669"/>
    <property type="project" value="UniProtKB-KW"/>
</dbReference>
<evidence type="ECO:0000313" key="7">
    <source>
        <dbReference type="Proteomes" id="UP000184310"/>
    </source>
</evidence>
<reference evidence="6 7" key="1">
    <citation type="submission" date="2016-11" db="EMBL/GenBank/DDBJ databases">
        <authorList>
            <person name="Jaros S."/>
            <person name="Januszkiewicz K."/>
            <person name="Wedrychowicz H."/>
        </authorList>
    </citation>
    <scope>NUCLEOTIDE SEQUENCE [LARGE SCALE GENOMIC DNA]</scope>
    <source>
        <strain evidence="6 7">DSM 21758</strain>
    </source>
</reference>
<keyword evidence="2" id="KW-0805">Transcription regulation</keyword>
<protein>
    <submittedName>
        <fullName evidence="6">RNA polymerase sigma-70 factor, ECF subfamily</fullName>
    </submittedName>
</protein>
<keyword evidence="4" id="KW-0804">Transcription</keyword>
<dbReference type="InterPro" id="IPR013324">
    <property type="entry name" value="RNA_pol_sigma_r3/r4-like"/>
</dbReference>
<dbReference type="GO" id="GO:0006352">
    <property type="term" value="P:DNA-templated transcription initiation"/>
    <property type="evidence" value="ECO:0007669"/>
    <property type="project" value="InterPro"/>
</dbReference>
<dbReference type="InterPro" id="IPR013325">
    <property type="entry name" value="RNA_pol_sigma_r2"/>
</dbReference>
<keyword evidence="7" id="KW-1185">Reference proteome</keyword>
<comment type="similarity">
    <text evidence="1">Belongs to the sigma-70 factor family. ECF subfamily.</text>
</comment>
<dbReference type="SUPFAM" id="SSF88659">
    <property type="entry name" value="Sigma3 and sigma4 domains of RNA polymerase sigma factors"/>
    <property type="match status" value="1"/>
</dbReference>
<dbReference type="STRING" id="1121302.SAMN02745163_01992"/>
<keyword evidence="3" id="KW-0731">Sigma factor</keyword>
<dbReference type="AlphaFoldDB" id="A0A1M6JD92"/>
<dbReference type="OrthoDB" id="9782703at2"/>
<feature type="domain" description="RNA polymerase sigma-70 region 2" evidence="5">
    <location>
        <begin position="21"/>
        <end position="87"/>
    </location>
</feature>
<evidence type="ECO:0000256" key="1">
    <source>
        <dbReference type="ARBA" id="ARBA00010641"/>
    </source>
</evidence>
<dbReference type="InterPro" id="IPR014284">
    <property type="entry name" value="RNA_pol_sigma-70_dom"/>
</dbReference>
<dbReference type="PANTHER" id="PTHR43133:SF51">
    <property type="entry name" value="RNA POLYMERASE SIGMA FACTOR"/>
    <property type="match status" value="1"/>
</dbReference>
<dbReference type="Pfam" id="PF04542">
    <property type="entry name" value="Sigma70_r2"/>
    <property type="match status" value="1"/>
</dbReference>
<dbReference type="InterPro" id="IPR007627">
    <property type="entry name" value="RNA_pol_sigma70_r2"/>
</dbReference>
<dbReference type="EMBL" id="FQZB01000008">
    <property type="protein sequence ID" value="SHJ44590.1"/>
    <property type="molecule type" value="Genomic_DNA"/>
</dbReference>
<evidence type="ECO:0000259" key="5">
    <source>
        <dbReference type="Pfam" id="PF04542"/>
    </source>
</evidence>
<evidence type="ECO:0000313" key="6">
    <source>
        <dbReference type="EMBL" id="SHJ44590.1"/>
    </source>
</evidence>
<evidence type="ECO:0000256" key="4">
    <source>
        <dbReference type="ARBA" id="ARBA00023163"/>
    </source>
</evidence>
<evidence type="ECO:0000256" key="2">
    <source>
        <dbReference type="ARBA" id="ARBA00023015"/>
    </source>
</evidence>
<dbReference type="NCBIfam" id="TIGR02937">
    <property type="entry name" value="sigma70-ECF"/>
    <property type="match status" value="1"/>
</dbReference>
<dbReference type="Proteomes" id="UP000184310">
    <property type="component" value="Unassembled WGS sequence"/>
</dbReference>
<dbReference type="InterPro" id="IPR039425">
    <property type="entry name" value="RNA_pol_sigma-70-like"/>
</dbReference>
<evidence type="ECO:0000256" key="3">
    <source>
        <dbReference type="ARBA" id="ARBA00023082"/>
    </source>
</evidence>
<dbReference type="InterPro" id="IPR036388">
    <property type="entry name" value="WH-like_DNA-bd_sf"/>
</dbReference>
<dbReference type="PANTHER" id="PTHR43133">
    <property type="entry name" value="RNA POLYMERASE ECF-TYPE SIGMA FACTO"/>
    <property type="match status" value="1"/>
</dbReference>
<accession>A0A1M6JD92</accession>
<name>A0A1M6JD92_9CLOT</name>
<dbReference type="Gene3D" id="1.10.10.10">
    <property type="entry name" value="Winged helix-like DNA-binding domain superfamily/Winged helix DNA-binding domain"/>
    <property type="match status" value="1"/>
</dbReference>
<dbReference type="SUPFAM" id="SSF88946">
    <property type="entry name" value="Sigma2 domain of RNA polymerase sigma factors"/>
    <property type="match status" value="1"/>
</dbReference>
<sequence length="188" mass="22603">MEDLALIDKVLKGDEISFEQLFLKYQLEISKFVYSNIKDNEVTKDIVQEVFITVYDKLYTFKRDCKFKTWLYTIARNKCIDYIRKNKITLVDIEDTQNTLASKEISAFEIVEFNETKRTINDFIKTLDTVNREIIYLKYYHDDITFYDISYILKISEGAVKQRYYSLYKRYINFLKKASEKRGENLEV</sequence>